<accession>A0A0C2X8Z6</accession>
<gene>
    <name evidence="1" type="ORF">M408DRAFT_26002</name>
</gene>
<evidence type="ECO:0000313" key="2">
    <source>
        <dbReference type="Proteomes" id="UP000054097"/>
    </source>
</evidence>
<keyword evidence="2" id="KW-1185">Reference proteome</keyword>
<dbReference type="Proteomes" id="UP000054097">
    <property type="component" value="Unassembled WGS sequence"/>
</dbReference>
<dbReference type="AlphaFoldDB" id="A0A0C2X8Z6"/>
<evidence type="ECO:0000313" key="1">
    <source>
        <dbReference type="EMBL" id="KIM25677.1"/>
    </source>
</evidence>
<dbReference type="OrthoDB" id="6077919at2759"/>
<reference evidence="1 2" key="1">
    <citation type="submission" date="2014-04" db="EMBL/GenBank/DDBJ databases">
        <authorList>
            <consortium name="DOE Joint Genome Institute"/>
            <person name="Kuo A."/>
            <person name="Zuccaro A."/>
            <person name="Kohler A."/>
            <person name="Nagy L.G."/>
            <person name="Floudas D."/>
            <person name="Copeland A."/>
            <person name="Barry K.W."/>
            <person name="Cichocki N."/>
            <person name="Veneault-Fourrey C."/>
            <person name="LaButti K."/>
            <person name="Lindquist E.A."/>
            <person name="Lipzen A."/>
            <person name="Lundell T."/>
            <person name="Morin E."/>
            <person name="Murat C."/>
            <person name="Sun H."/>
            <person name="Tunlid A."/>
            <person name="Henrissat B."/>
            <person name="Grigoriev I.V."/>
            <person name="Hibbett D.S."/>
            <person name="Martin F."/>
            <person name="Nordberg H.P."/>
            <person name="Cantor M.N."/>
            <person name="Hua S.X."/>
        </authorList>
    </citation>
    <scope>NUCLEOTIDE SEQUENCE [LARGE SCALE GENOMIC DNA]</scope>
    <source>
        <strain evidence="1 2">MAFF 305830</strain>
    </source>
</reference>
<proteinExistence type="predicted"/>
<name>A0A0C2X8Z6_SERVB</name>
<dbReference type="HOGENOM" id="CLU_101098_0_0_1"/>
<dbReference type="EMBL" id="KN824312">
    <property type="protein sequence ID" value="KIM25677.1"/>
    <property type="molecule type" value="Genomic_DNA"/>
</dbReference>
<sequence length="296" mass="32461">MTAEAIIYLPIMDKRAKRLGLILWAAAATFTPSALELFPSSMSQPPHQIWNDWNSYIHEDFHTTKAGNQTNFQDPMGMLPLYPHPRNLAPTTISSKSASLRCSSAHDDGLKFALIPVDFDTEFGGQQLMLAEEASNHPPGTLDALDVLGGQDIVEQTDSCINPASVFGAGSALTVTENERIATANLPATKRPLAPSRSRKSSQARHVCAVCSRSFDRTQRAHDCANRDLGLEPYVCGGRCETANCEKAYSSEALLREHLASIEERNMQCPRCGRTVLKKNIARHMQKACPQHAQSS</sequence>
<protein>
    <recommendedName>
        <fullName evidence="3">C2H2-type domain-containing protein</fullName>
    </recommendedName>
</protein>
<organism evidence="1 2">
    <name type="scientific">Serendipita vermifera MAFF 305830</name>
    <dbReference type="NCBI Taxonomy" id="933852"/>
    <lineage>
        <taxon>Eukaryota</taxon>
        <taxon>Fungi</taxon>
        <taxon>Dikarya</taxon>
        <taxon>Basidiomycota</taxon>
        <taxon>Agaricomycotina</taxon>
        <taxon>Agaricomycetes</taxon>
        <taxon>Sebacinales</taxon>
        <taxon>Serendipitaceae</taxon>
        <taxon>Serendipita</taxon>
    </lineage>
</organism>
<reference evidence="2" key="2">
    <citation type="submission" date="2015-01" db="EMBL/GenBank/DDBJ databases">
        <title>Evolutionary Origins and Diversification of the Mycorrhizal Mutualists.</title>
        <authorList>
            <consortium name="DOE Joint Genome Institute"/>
            <consortium name="Mycorrhizal Genomics Consortium"/>
            <person name="Kohler A."/>
            <person name="Kuo A."/>
            <person name="Nagy L.G."/>
            <person name="Floudas D."/>
            <person name="Copeland A."/>
            <person name="Barry K.W."/>
            <person name="Cichocki N."/>
            <person name="Veneault-Fourrey C."/>
            <person name="LaButti K."/>
            <person name="Lindquist E.A."/>
            <person name="Lipzen A."/>
            <person name="Lundell T."/>
            <person name="Morin E."/>
            <person name="Murat C."/>
            <person name="Riley R."/>
            <person name="Ohm R."/>
            <person name="Sun H."/>
            <person name="Tunlid A."/>
            <person name="Henrissat B."/>
            <person name="Grigoriev I.V."/>
            <person name="Hibbett D.S."/>
            <person name="Martin F."/>
        </authorList>
    </citation>
    <scope>NUCLEOTIDE SEQUENCE [LARGE SCALE GENOMIC DNA]</scope>
    <source>
        <strain evidence="2">MAFF 305830</strain>
    </source>
</reference>
<evidence type="ECO:0008006" key="3">
    <source>
        <dbReference type="Google" id="ProtNLM"/>
    </source>
</evidence>
<dbReference type="Gene3D" id="3.30.160.60">
    <property type="entry name" value="Classic Zinc Finger"/>
    <property type="match status" value="1"/>
</dbReference>